<evidence type="ECO:0000256" key="2">
    <source>
        <dbReference type="ARBA" id="ARBA00006054"/>
    </source>
</evidence>
<dbReference type="Gene3D" id="3.40.50.720">
    <property type="entry name" value="NAD(P)-binding Rossmann-like Domain"/>
    <property type="match status" value="1"/>
</dbReference>
<dbReference type="GO" id="GO:0004459">
    <property type="term" value="F:L-lactate dehydrogenase (NAD+) activity"/>
    <property type="evidence" value="ECO:0007669"/>
    <property type="project" value="UniProtKB-UniRule"/>
</dbReference>
<comment type="subcellular location">
    <subcellularLocation>
        <location evidence="6">Cytoplasm</location>
    </subcellularLocation>
</comment>
<dbReference type="EC" id="1.1.1.27" evidence="3 6"/>
<dbReference type="CDD" id="cd05291">
    <property type="entry name" value="HicDH_like"/>
    <property type="match status" value="1"/>
</dbReference>
<dbReference type="HAMAP" id="MF_00488">
    <property type="entry name" value="Lactate_dehydrog"/>
    <property type="match status" value="1"/>
</dbReference>
<dbReference type="PIRSF" id="PIRSF000102">
    <property type="entry name" value="Lac_mal_DH"/>
    <property type="match status" value="1"/>
</dbReference>
<feature type="binding site" evidence="6">
    <location>
        <position position="40"/>
    </location>
    <ligand>
        <name>NAD(+)</name>
        <dbReference type="ChEBI" id="CHEBI:57540"/>
    </ligand>
</feature>
<feature type="domain" description="Lactate/malate dehydrogenase N-terminal" evidence="10">
    <location>
        <begin position="5"/>
        <end position="143"/>
    </location>
</feature>
<evidence type="ECO:0000313" key="12">
    <source>
        <dbReference type="EMBL" id="RHC67459.1"/>
    </source>
</evidence>
<name>A0A414B8Q7_9FIRM</name>
<dbReference type="InterPro" id="IPR036291">
    <property type="entry name" value="NAD(P)-bd_dom_sf"/>
</dbReference>
<comment type="function">
    <text evidence="6">Catalyzes the conversion of lactate to pyruvate.</text>
</comment>
<keyword evidence="5 6" id="KW-0520">NAD</keyword>
<organism evidence="12 13">
    <name type="scientific">Anaerobutyricum hallii</name>
    <dbReference type="NCBI Taxonomy" id="39488"/>
    <lineage>
        <taxon>Bacteria</taxon>
        <taxon>Bacillati</taxon>
        <taxon>Bacillota</taxon>
        <taxon>Clostridia</taxon>
        <taxon>Lachnospirales</taxon>
        <taxon>Lachnospiraceae</taxon>
        <taxon>Anaerobutyricum</taxon>
    </lineage>
</organism>
<comment type="catalytic activity">
    <reaction evidence="6">
        <text>(S)-lactate + NAD(+) = pyruvate + NADH + H(+)</text>
        <dbReference type="Rhea" id="RHEA:23444"/>
        <dbReference type="ChEBI" id="CHEBI:15361"/>
        <dbReference type="ChEBI" id="CHEBI:15378"/>
        <dbReference type="ChEBI" id="CHEBI:16651"/>
        <dbReference type="ChEBI" id="CHEBI:57540"/>
        <dbReference type="ChEBI" id="CHEBI:57945"/>
        <dbReference type="EC" id="1.1.1.27"/>
    </reaction>
</comment>
<feature type="binding site" evidence="8">
    <location>
        <position position="83"/>
    </location>
    <ligand>
        <name>substrate</name>
    </ligand>
</feature>
<feature type="binding site" evidence="6 9">
    <location>
        <position position="35"/>
    </location>
    <ligand>
        <name>NAD(+)</name>
        <dbReference type="ChEBI" id="CHEBI:57540"/>
    </ligand>
</feature>
<dbReference type="InterPro" id="IPR015955">
    <property type="entry name" value="Lactate_DH/Glyco_Ohase_4_C"/>
</dbReference>
<feature type="binding site" evidence="6 8">
    <location>
        <position position="89"/>
    </location>
    <ligand>
        <name>substrate</name>
    </ligand>
</feature>
<evidence type="ECO:0000259" key="10">
    <source>
        <dbReference type="Pfam" id="PF00056"/>
    </source>
</evidence>
<keyword evidence="13" id="KW-1185">Reference proteome</keyword>
<feature type="binding site" evidence="9">
    <location>
        <begin position="10"/>
        <end position="15"/>
    </location>
    <ligand>
        <name>NAD(+)</name>
        <dbReference type="ChEBI" id="CHEBI:57540"/>
    </ligand>
</feature>
<feature type="binding site" evidence="8">
    <location>
        <position position="121"/>
    </location>
    <ligand>
        <name>substrate</name>
    </ligand>
</feature>
<dbReference type="InterPro" id="IPR022383">
    <property type="entry name" value="Lactate/malate_DH_C"/>
</dbReference>
<protein>
    <recommendedName>
        <fullName evidence="3 6">L-lactate dehydrogenase</fullName>
        <shortName evidence="6">L-LDH</shortName>
        <ecNumber evidence="3 6">1.1.1.27</ecNumber>
    </recommendedName>
</protein>
<evidence type="ECO:0000256" key="5">
    <source>
        <dbReference type="ARBA" id="ARBA00023027"/>
    </source>
</evidence>
<comment type="subunit">
    <text evidence="6">Homotetramer.</text>
</comment>
<feature type="binding site" evidence="6">
    <location>
        <begin position="121"/>
        <end position="124"/>
    </location>
    <ligand>
        <name>substrate</name>
    </ligand>
</feature>
<evidence type="ECO:0000256" key="4">
    <source>
        <dbReference type="ARBA" id="ARBA00023002"/>
    </source>
</evidence>
<dbReference type="GO" id="GO:0006089">
    <property type="term" value="P:lactate metabolic process"/>
    <property type="evidence" value="ECO:0007669"/>
    <property type="project" value="TreeGrafter"/>
</dbReference>
<dbReference type="NCBIfam" id="TIGR01771">
    <property type="entry name" value="L-LDH-NAD"/>
    <property type="match status" value="1"/>
</dbReference>
<evidence type="ECO:0000256" key="3">
    <source>
        <dbReference type="ARBA" id="ARBA00012967"/>
    </source>
</evidence>
<comment type="pathway">
    <text evidence="1 6">Fermentation; pyruvate fermentation to lactate; (S)-lactate from pyruvate: step 1/1.</text>
</comment>
<keyword evidence="4 6" id="KW-0560">Oxidoreductase</keyword>
<feature type="binding site" evidence="6">
    <location>
        <begin position="149"/>
        <end position="152"/>
    </location>
    <ligand>
        <name>substrate</name>
    </ligand>
</feature>
<dbReference type="InterPro" id="IPR001236">
    <property type="entry name" value="Lactate/malate_DH_N"/>
</dbReference>
<dbReference type="Gene3D" id="3.90.110.10">
    <property type="entry name" value="Lactate dehydrogenase/glycoside hydrolase, family 4, C-terminal"/>
    <property type="match status" value="1"/>
</dbReference>
<dbReference type="PRINTS" id="PR00086">
    <property type="entry name" value="LLDHDRGNASE"/>
</dbReference>
<evidence type="ECO:0000313" key="13">
    <source>
        <dbReference type="Proteomes" id="UP000284621"/>
    </source>
</evidence>
<comment type="similarity">
    <text evidence="2 6">Belongs to the LDH/MDH superfamily. LDH family.</text>
</comment>
<dbReference type="SUPFAM" id="SSF56327">
    <property type="entry name" value="LDH C-terminal domain-like"/>
    <property type="match status" value="1"/>
</dbReference>
<evidence type="ECO:0000256" key="6">
    <source>
        <dbReference type="HAMAP-Rule" id="MF_00488"/>
    </source>
</evidence>
<feature type="binding site" evidence="8">
    <location>
        <position position="152"/>
    </location>
    <ligand>
        <name>substrate</name>
    </ligand>
</feature>
<proteinExistence type="inferred from homology"/>
<dbReference type="GO" id="GO:0005737">
    <property type="term" value="C:cytoplasm"/>
    <property type="evidence" value="ECO:0007669"/>
    <property type="project" value="UniProtKB-SubCell"/>
</dbReference>
<keyword evidence="6" id="KW-0963">Cytoplasm</keyword>
<dbReference type="Proteomes" id="UP000284621">
    <property type="component" value="Unassembled WGS sequence"/>
</dbReference>
<dbReference type="AlphaFoldDB" id="A0A414B8Q7"/>
<dbReference type="InterPro" id="IPR001557">
    <property type="entry name" value="L-lactate/malate_DH"/>
</dbReference>
<dbReference type="Pfam" id="PF00056">
    <property type="entry name" value="Ldh_1_N"/>
    <property type="match status" value="1"/>
</dbReference>
<dbReference type="Pfam" id="PF02866">
    <property type="entry name" value="Ldh_1_C"/>
    <property type="match status" value="1"/>
</dbReference>
<dbReference type="PANTHER" id="PTHR43128:SF31">
    <property type="entry name" value="L-LACTATE DEHYDROGENASE"/>
    <property type="match status" value="1"/>
</dbReference>
<dbReference type="GO" id="GO:0006096">
    <property type="term" value="P:glycolytic process"/>
    <property type="evidence" value="ECO:0007669"/>
    <property type="project" value="UniProtKB-UniRule"/>
</dbReference>
<evidence type="ECO:0000256" key="9">
    <source>
        <dbReference type="PIRSR" id="PIRSR000102-3"/>
    </source>
</evidence>
<dbReference type="InterPro" id="IPR011304">
    <property type="entry name" value="L-lactate_DH"/>
</dbReference>
<feature type="active site" description="Proton acceptor" evidence="6 7">
    <location>
        <position position="176"/>
    </location>
</feature>
<feature type="binding site" evidence="6">
    <location>
        <position position="144"/>
    </location>
    <ligand>
        <name>NAD(+)</name>
        <dbReference type="ChEBI" id="CHEBI:57540"/>
    </ligand>
</feature>
<evidence type="ECO:0000256" key="7">
    <source>
        <dbReference type="PIRSR" id="PIRSR000102-1"/>
    </source>
</evidence>
<dbReference type="PANTHER" id="PTHR43128">
    <property type="entry name" value="L-2-HYDROXYCARBOXYLATE DEHYDROGENASE (NAD(P)(+))"/>
    <property type="match status" value="1"/>
</dbReference>
<comment type="caution">
    <text evidence="12">The sequence shown here is derived from an EMBL/GenBank/DDBJ whole genome shotgun (WGS) entry which is preliminary data.</text>
</comment>
<comment type="caution">
    <text evidence="6">Lacks conserved residue(s) required for the propagation of feature annotation.</text>
</comment>
<evidence type="ECO:0000256" key="1">
    <source>
        <dbReference type="ARBA" id="ARBA00004843"/>
    </source>
</evidence>
<feature type="binding site" evidence="6 9">
    <location>
        <begin position="119"/>
        <end position="121"/>
    </location>
    <ligand>
        <name>NAD(+)</name>
        <dbReference type="ChEBI" id="CHEBI:57540"/>
    </ligand>
</feature>
<dbReference type="EMBL" id="QSID01000002">
    <property type="protein sequence ID" value="RHC67459.1"/>
    <property type="molecule type" value="Genomic_DNA"/>
</dbReference>
<dbReference type="InterPro" id="IPR018177">
    <property type="entry name" value="L-lactate_DH_AS"/>
</dbReference>
<evidence type="ECO:0000256" key="8">
    <source>
        <dbReference type="PIRSR" id="PIRSR000102-2"/>
    </source>
</evidence>
<reference evidence="12 13" key="1">
    <citation type="submission" date="2018-08" db="EMBL/GenBank/DDBJ databases">
        <title>A genome reference for cultivated species of the human gut microbiota.</title>
        <authorList>
            <person name="Zou Y."/>
            <person name="Xue W."/>
            <person name="Luo G."/>
        </authorList>
    </citation>
    <scope>NUCLEOTIDE SEQUENCE [LARGE SCALE GENOMIC DNA]</scope>
    <source>
        <strain evidence="12 13">AM34-3LB</strain>
    </source>
</reference>
<gene>
    <name evidence="6" type="primary">ldh</name>
    <name evidence="12" type="ORF">DW833_02100</name>
</gene>
<dbReference type="PROSITE" id="PS00064">
    <property type="entry name" value="L_LDH"/>
    <property type="match status" value="1"/>
</dbReference>
<dbReference type="UniPathway" id="UPA00554">
    <property type="reaction ID" value="UER00611"/>
</dbReference>
<feature type="binding site" evidence="6">
    <location>
        <position position="66"/>
    </location>
    <ligand>
        <name>NAD(+)</name>
        <dbReference type="ChEBI" id="CHEBI:57540"/>
    </ligand>
</feature>
<accession>A0A414B8Q7</accession>
<feature type="binding site" evidence="6">
    <location>
        <position position="14"/>
    </location>
    <ligand>
        <name>NAD(+)</name>
        <dbReference type="ChEBI" id="CHEBI:57540"/>
    </ligand>
</feature>
<evidence type="ECO:0000259" key="11">
    <source>
        <dbReference type="Pfam" id="PF02866"/>
    </source>
</evidence>
<feature type="binding site" evidence="6">
    <location>
        <position position="222"/>
    </location>
    <ligand>
        <name>substrate</name>
    </ligand>
</feature>
<dbReference type="SUPFAM" id="SSF51735">
    <property type="entry name" value="NAD(P)-binding Rossmann-fold domains"/>
    <property type="match status" value="1"/>
</dbReference>
<feature type="domain" description="Lactate/malate dehydrogenase C-terminal" evidence="11">
    <location>
        <begin position="146"/>
        <end position="304"/>
    </location>
</feature>
<sequence length="306" mass="33322">MKMRKVVIIGAGHVGSHCGYALAHSGIASEIVLVDVDKDKAHAQALDIADSVSFCERETVVRDGDYKDCEDAALVVVAIGEARKPGQTRLDMLGRSVEMLKELLEQLKPYKIPGIVVTITNPADIVADYVRKGLGLERNRVFGTGTLLDTARLIRTLSEESGVGRRSIQAYSLGEHGDSSMIPFSSVTIGGLPFDAYDISKEKVLEATRQIGMTIIEGKKSTEFGIGRALTEMAACILRDEKKIMPASVLLQGEYGQHDVHCGVPCLIGKNGIEKIIELPLTEEEQEMLNKSCEVIKKHIKMASEN</sequence>